<dbReference type="InterPro" id="IPR051378">
    <property type="entry name" value="Cell2Cell_Antifungal"/>
</dbReference>
<dbReference type="AlphaFoldDB" id="A0AAN7JRN2"/>
<keyword evidence="6 15" id="KW-0732">Signal</keyword>
<dbReference type="Gene3D" id="3.30.430.20">
    <property type="entry name" value="Gnk2 domain, C-X8-C-X2-C motif"/>
    <property type="match status" value="2"/>
</dbReference>
<organism evidence="17 18">
    <name type="scientific">Trapa incisa</name>
    <dbReference type="NCBI Taxonomy" id="236973"/>
    <lineage>
        <taxon>Eukaryota</taxon>
        <taxon>Viridiplantae</taxon>
        <taxon>Streptophyta</taxon>
        <taxon>Embryophyta</taxon>
        <taxon>Tracheophyta</taxon>
        <taxon>Spermatophyta</taxon>
        <taxon>Magnoliopsida</taxon>
        <taxon>eudicotyledons</taxon>
        <taxon>Gunneridae</taxon>
        <taxon>Pentapetalae</taxon>
        <taxon>rosids</taxon>
        <taxon>malvids</taxon>
        <taxon>Myrtales</taxon>
        <taxon>Lythraceae</taxon>
        <taxon>Trapa</taxon>
    </lineage>
</organism>
<dbReference type="CDD" id="cd23509">
    <property type="entry name" value="Gnk2-like"/>
    <property type="match status" value="2"/>
</dbReference>
<evidence type="ECO:0000256" key="5">
    <source>
        <dbReference type="ARBA" id="ARBA00022692"/>
    </source>
</evidence>
<keyword evidence="5 14" id="KW-0812">Transmembrane</keyword>
<keyword evidence="7" id="KW-0677">Repeat</keyword>
<dbReference type="Proteomes" id="UP001345219">
    <property type="component" value="Chromosome 16"/>
</dbReference>
<evidence type="ECO:0000256" key="1">
    <source>
        <dbReference type="ARBA" id="ARBA00004251"/>
    </source>
</evidence>
<evidence type="ECO:0000256" key="7">
    <source>
        <dbReference type="ARBA" id="ARBA00022737"/>
    </source>
</evidence>
<dbReference type="EMBL" id="JAXIOK010000016">
    <property type="protein sequence ID" value="KAK4752307.1"/>
    <property type="molecule type" value="Genomic_DNA"/>
</dbReference>
<feature type="domain" description="Gnk2-homologous" evidence="16">
    <location>
        <begin position="30"/>
        <end position="137"/>
    </location>
</feature>
<evidence type="ECO:0000256" key="15">
    <source>
        <dbReference type="SAM" id="SignalP"/>
    </source>
</evidence>
<gene>
    <name evidence="17" type="ORF">SAY87_021105</name>
</gene>
<protein>
    <recommendedName>
        <fullName evidence="16">Gnk2-homologous domain-containing protein</fullName>
    </recommendedName>
</protein>
<evidence type="ECO:0000313" key="17">
    <source>
        <dbReference type="EMBL" id="KAK4752307.1"/>
    </source>
</evidence>
<evidence type="ECO:0000259" key="16">
    <source>
        <dbReference type="PROSITE" id="PS51473"/>
    </source>
</evidence>
<dbReference type="FunFam" id="3.30.430.20:FF:000011">
    <property type="entry name" value="Cysteine-rich repeat secretory protein 15"/>
    <property type="match status" value="1"/>
</dbReference>
<dbReference type="PANTHER" id="PTHR32080">
    <property type="entry name" value="ANTIFUNGAL PROTEIN GINKBILOBIN-2-LIKE"/>
    <property type="match status" value="1"/>
</dbReference>
<keyword evidence="9 14" id="KW-1133">Transmembrane helix</keyword>
<evidence type="ECO:0000256" key="9">
    <source>
        <dbReference type="ARBA" id="ARBA00022989"/>
    </source>
</evidence>
<dbReference type="GO" id="GO:0009506">
    <property type="term" value="C:plasmodesma"/>
    <property type="evidence" value="ECO:0007669"/>
    <property type="project" value="UniProtKB-SubCell"/>
</dbReference>
<dbReference type="PANTHER" id="PTHR32080:SF2">
    <property type="entry name" value="PLASMODESMATA-LOCATED PROTEIN 8"/>
    <property type="match status" value="1"/>
</dbReference>
<keyword evidence="10 14" id="KW-0472">Membrane</keyword>
<feature type="domain" description="Gnk2-homologous" evidence="16">
    <location>
        <begin position="138"/>
        <end position="237"/>
    </location>
</feature>
<evidence type="ECO:0000256" key="11">
    <source>
        <dbReference type="ARBA" id="ARBA00023157"/>
    </source>
</evidence>
<evidence type="ECO:0000256" key="2">
    <source>
        <dbReference type="ARBA" id="ARBA00022448"/>
    </source>
</evidence>
<keyword evidence="8" id="KW-0965">Cell junction</keyword>
<keyword evidence="4" id="KW-0945">Host-virus interaction</keyword>
<comment type="similarity">
    <text evidence="13">Belongs to the cysteine-rich repeat secretory protein family. Plasmodesmata-located proteins (PDLD) subfamily.</text>
</comment>
<keyword evidence="2" id="KW-0813">Transport</keyword>
<accession>A0AAN7JRN2</accession>
<comment type="subcellular location">
    <subcellularLocation>
        <location evidence="12">Cell junction</location>
        <location evidence="12">Plasmodesma</location>
    </subcellularLocation>
    <subcellularLocation>
        <location evidence="1">Cell membrane</location>
        <topology evidence="1">Single-pass type I membrane protein</topology>
    </subcellularLocation>
</comment>
<name>A0AAN7JRN2_9MYRT</name>
<feature type="transmembrane region" description="Helical" evidence="14">
    <location>
        <begin position="254"/>
        <end position="274"/>
    </location>
</feature>
<dbReference type="PROSITE" id="PS51473">
    <property type="entry name" value="GNK2"/>
    <property type="match status" value="2"/>
</dbReference>
<evidence type="ECO:0000256" key="14">
    <source>
        <dbReference type="SAM" id="Phobius"/>
    </source>
</evidence>
<dbReference type="Pfam" id="PF01657">
    <property type="entry name" value="Stress-antifung"/>
    <property type="match status" value="2"/>
</dbReference>
<evidence type="ECO:0000256" key="8">
    <source>
        <dbReference type="ARBA" id="ARBA00022949"/>
    </source>
</evidence>
<evidence type="ECO:0000256" key="10">
    <source>
        <dbReference type="ARBA" id="ARBA00023136"/>
    </source>
</evidence>
<keyword evidence="11" id="KW-1015">Disulfide bond</keyword>
<dbReference type="InterPro" id="IPR002902">
    <property type="entry name" value="GNK2"/>
</dbReference>
<keyword evidence="18" id="KW-1185">Reference proteome</keyword>
<evidence type="ECO:0000256" key="12">
    <source>
        <dbReference type="ARBA" id="ARBA00024184"/>
    </source>
</evidence>
<proteinExistence type="inferred from homology"/>
<keyword evidence="3" id="KW-1003">Cell membrane</keyword>
<sequence length="279" mass="30161">MQRDLHRTRTSFLSLSPLFFHLLFDTVGANVYVYSGCSQEKYQQGSPFEANLNSFLSSSVSSSTQTAYNSFALGNGTGAPPEAFLFGMYQCRGDLKIADCSKCIQGAVNQLNFVCPYSYGASLQLEGCYVRYEHIDFLGKSDTNLRFKKCSKRVSSDVEFFRRRDDVLTDLKGAAGFRVSSSGLVEGFAQCMGDLSAADCSACLVEAVDELKTLCGSAAASDVFLGQCYARYWASGYYGYSSDSPRQDGVGKTVAVIVGSVAGLAVIIVLLSLCRKAMG</sequence>
<comment type="caution">
    <text evidence="17">The sequence shown here is derived from an EMBL/GenBank/DDBJ whole genome shotgun (WGS) entry which is preliminary data.</text>
</comment>
<dbReference type="GO" id="GO:0005886">
    <property type="term" value="C:plasma membrane"/>
    <property type="evidence" value="ECO:0007669"/>
    <property type="project" value="UniProtKB-SubCell"/>
</dbReference>
<dbReference type="FunFam" id="3.30.430.20:FF:000001">
    <property type="entry name" value="cysteine-rich repeat secretory protein 3"/>
    <property type="match status" value="1"/>
</dbReference>
<evidence type="ECO:0000256" key="3">
    <source>
        <dbReference type="ARBA" id="ARBA00022475"/>
    </source>
</evidence>
<feature type="signal peptide" evidence="15">
    <location>
        <begin position="1"/>
        <end position="29"/>
    </location>
</feature>
<evidence type="ECO:0000256" key="4">
    <source>
        <dbReference type="ARBA" id="ARBA00022581"/>
    </source>
</evidence>
<evidence type="ECO:0000256" key="13">
    <source>
        <dbReference type="ARBA" id="ARBA00038393"/>
    </source>
</evidence>
<evidence type="ECO:0000256" key="6">
    <source>
        <dbReference type="ARBA" id="ARBA00022729"/>
    </source>
</evidence>
<evidence type="ECO:0000313" key="18">
    <source>
        <dbReference type="Proteomes" id="UP001345219"/>
    </source>
</evidence>
<feature type="chain" id="PRO_5042878291" description="Gnk2-homologous domain-containing protein" evidence="15">
    <location>
        <begin position="30"/>
        <end position="279"/>
    </location>
</feature>
<dbReference type="InterPro" id="IPR038408">
    <property type="entry name" value="GNK2_sf"/>
</dbReference>
<reference evidence="17 18" key="1">
    <citation type="journal article" date="2023" name="Hortic Res">
        <title>Pangenome of water caltrop reveals structural variations and asymmetric subgenome divergence after allopolyploidization.</title>
        <authorList>
            <person name="Zhang X."/>
            <person name="Chen Y."/>
            <person name="Wang L."/>
            <person name="Yuan Y."/>
            <person name="Fang M."/>
            <person name="Shi L."/>
            <person name="Lu R."/>
            <person name="Comes H.P."/>
            <person name="Ma Y."/>
            <person name="Chen Y."/>
            <person name="Huang G."/>
            <person name="Zhou Y."/>
            <person name="Zheng Z."/>
            <person name="Qiu Y."/>
        </authorList>
    </citation>
    <scope>NUCLEOTIDE SEQUENCE [LARGE SCALE GENOMIC DNA]</scope>
    <source>
        <tissue evidence="17">Roots</tissue>
    </source>
</reference>